<evidence type="ECO:0000313" key="4">
    <source>
        <dbReference type="Proteomes" id="UP000032141"/>
    </source>
</evidence>
<keyword evidence="4" id="KW-1185">Reference proteome</keyword>
<sequence length="208" mass="22374">MTSSGTGASFLLLLALVMVVATSDYYVPPPTTHTPSQPYVPPATFTSPVKTPYLPKPNTEIAIEGLIFCKSGNETYPLQGAIESETLNQTGDVMYLTGAKVNVVCPIVDSNGRLVAKATLSSYPTDLKGYFYFITYGLSHKVKSINGCKVKLESSPVSTCKTPTNVNKGVTGATLSSDSSKFISRDNLDLYTLEPFYFSSPVSPKPVY</sequence>
<evidence type="ECO:0000313" key="3">
    <source>
        <dbReference type="EnsemblPlants" id="Bo4g198700.1"/>
    </source>
</evidence>
<feature type="chain" id="PRO_5002259084" description="Pollen Ole e 1 allergen and extensin family protein" evidence="2">
    <location>
        <begin position="23"/>
        <end position="208"/>
    </location>
</feature>
<dbReference type="eggNOG" id="ENOG502R1KJ">
    <property type="taxonomic scope" value="Eukaryota"/>
</dbReference>
<dbReference type="PANTHER" id="PTHR33470">
    <property type="entry name" value="OS01G0164075 PROTEIN"/>
    <property type="match status" value="1"/>
</dbReference>
<organism evidence="3 4">
    <name type="scientific">Brassica oleracea var. oleracea</name>
    <dbReference type="NCBI Taxonomy" id="109376"/>
    <lineage>
        <taxon>Eukaryota</taxon>
        <taxon>Viridiplantae</taxon>
        <taxon>Streptophyta</taxon>
        <taxon>Embryophyta</taxon>
        <taxon>Tracheophyta</taxon>
        <taxon>Spermatophyta</taxon>
        <taxon>Magnoliopsida</taxon>
        <taxon>eudicotyledons</taxon>
        <taxon>Gunneridae</taxon>
        <taxon>Pentapetalae</taxon>
        <taxon>rosids</taxon>
        <taxon>malvids</taxon>
        <taxon>Brassicales</taxon>
        <taxon>Brassicaceae</taxon>
        <taxon>Brassiceae</taxon>
        <taxon>Brassica</taxon>
    </lineage>
</organism>
<evidence type="ECO:0000256" key="1">
    <source>
        <dbReference type="ARBA" id="ARBA00022729"/>
    </source>
</evidence>
<reference evidence="3" key="2">
    <citation type="submission" date="2015-03" db="UniProtKB">
        <authorList>
            <consortium name="EnsemblPlants"/>
        </authorList>
    </citation>
    <scope>IDENTIFICATION</scope>
</reference>
<keyword evidence="1 2" id="KW-0732">Signal</keyword>
<name>A0A0D3C6Q9_BRAOL</name>
<dbReference type="Gramene" id="Bo4g198700.1">
    <property type="protein sequence ID" value="Bo4g198700.1"/>
    <property type="gene ID" value="Bo4g198700"/>
</dbReference>
<reference evidence="3 4" key="1">
    <citation type="journal article" date="2014" name="Genome Biol.">
        <title>Transcriptome and methylome profiling reveals relics of genome dominance in the mesopolyploid Brassica oleracea.</title>
        <authorList>
            <person name="Parkin I.A."/>
            <person name="Koh C."/>
            <person name="Tang H."/>
            <person name="Robinson S.J."/>
            <person name="Kagale S."/>
            <person name="Clarke W.E."/>
            <person name="Town C.D."/>
            <person name="Nixon J."/>
            <person name="Krishnakumar V."/>
            <person name="Bidwell S.L."/>
            <person name="Denoeud F."/>
            <person name="Belcram H."/>
            <person name="Links M.G."/>
            <person name="Just J."/>
            <person name="Clarke C."/>
            <person name="Bender T."/>
            <person name="Huebert T."/>
            <person name="Mason A.S."/>
            <person name="Pires J.C."/>
            <person name="Barker G."/>
            <person name="Moore J."/>
            <person name="Walley P.G."/>
            <person name="Manoli S."/>
            <person name="Batley J."/>
            <person name="Edwards D."/>
            <person name="Nelson M.N."/>
            <person name="Wang X."/>
            <person name="Paterson A.H."/>
            <person name="King G."/>
            <person name="Bancroft I."/>
            <person name="Chalhoub B."/>
            <person name="Sharpe A.G."/>
        </authorList>
    </citation>
    <scope>NUCLEOTIDE SEQUENCE</scope>
    <source>
        <strain evidence="3 4">cv. TO1000</strain>
    </source>
</reference>
<dbReference type="AlphaFoldDB" id="A0A0D3C6Q9"/>
<dbReference type="Pfam" id="PF01190">
    <property type="entry name" value="Pollen_Ole_e_1"/>
    <property type="match status" value="1"/>
</dbReference>
<evidence type="ECO:0008006" key="5">
    <source>
        <dbReference type="Google" id="ProtNLM"/>
    </source>
</evidence>
<dbReference type="PANTHER" id="PTHR33470:SF20">
    <property type="entry name" value="POLLEN OLE E 1 ALLERGEN AND EXTENSIN FAMILY PROTEIN"/>
    <property type="match status" value="1"/>
</dbReference>
<accession>A0A0D3C6Q9</accession>
<dbReference type="Proteomes" id="UP000032141">
    <property type="component" value="Chromosome C4"/>
</dbReference>
<dbReference type="SMR" id="A0A0D3C6Q9"/>
<dbReference type="EnsemblPlants" id="Bo4g198700.1">
    <property type="protein sequence ID" value="Bo4g198700.1"/>
    <property type="gene ID" value="Bo4g198700"/>
</dbReference>
<dbReference type="GO" id="GO:0009723">
    <property type="term" value="P:response to ethylene"/>
    <property type="evidence" value="ECO:0007669"/>
    <property type="project" value="TreeGrafter"/>
</dbReference>
<protein>
    <recommendedName>
        <fullName evidence="5">Pollen Ole e 1 allergen and extensin family protein</fullName>
    </recommendedName>
</protein>
<dbReference type="HOGENOM" id="CLU_033592_0_0_1"/>
<dbReference type="STRING" id="109376.A0A0D3C6Q9"/>
<proteinExistence type="predicted"/>
<feature type="signal peptide" evidence="2">
    <location>
        <begin position="1"/>
        <end position="22"/>
    </location>
</feature>
<dbReference type="OMA" id="TLEPFYF"/>
<dbReference type="GO" id="GO:0071944">
    <property type="term" value="C:cell periphery"/>
    <property type="evidence" value="ECO:0007669"/>
    <property type="project" value="TreeGrafter"/>
</dbReference>
<evidence type="ECO:0000256" key="2">
    <source>
        <dbReference type="SAM" id="SignalP"/>
    </source>
</evidence>